<keyword evidence="14" id="KW-1185">Reference proteome</keyword>
<dbReference type="EMBL" id="WVUK01000047">
    <property type="protein sequence ID" value="KAF7495597.1"/>
    <property type="molecule type" value="Genomic_DNA"/>
</dbReference>
<comment type="subcellular location">
    <subcellularLocation>
        <location evidence="1">Mitochondrion membrane</location>
        <topology evidence="1">Multi-pass membrane protein</topology>
    </subcellularLocation>
</comment>
<feature type="repeat" description="Solcar" evidence="9">
    <location>
        <begin position="269"/>
        <end position="367"/>
    </location>
</feature>
<dbReference type="PANTHER" id="PTHR45624">
    <property type="entry name" value="MITOCHONDRIAL BASIC AMINO ACIDS TRANSPORTER-RELATED"/>
    <property type="match status" value="1"/>
</dbReference>
<dbReference type="InterPro" id="IPR002067">
    <property type="entry name" value="MCP"/>
</dbReference>
<dbReference type="Gene3D" id="1.50.40.10">
    <property type="entry name" value="Mitochondrial carrier domain"/>
    <property type="match status" value="1"/>
</dbReference>
<evidence type="ECO:0000256" key="6">
    <source>
        <dbReference type="ARBA" id="ARBA00022989"/>
    </source>
</evidence>
<dbReference type="SUPFAM" id="SSF103506">
    <property type="entry name" value="Mitochondrial carrier"/>
    <property type="match status" value="1"/>
</dbReference>
<feature type="repeat" description="Solcar" evidence="9">
    <location>
        <begin position="163"/>
        <end position="249"/>
    </location>
</feature>
<keyword evidence="3 10" id="KW-0813">Transport</keyword>
<dbReference type="InterPro" id="IPR018108">
    <property type="entry name" value="MCP_transmembrane"/>
</dbReference>
<accession>A0A834VFG2</accession>
<dbReference type="OMA" id="MYVCYGA"/>
<reference evidence="12" key="2">
    <citation type="submission" date="2020-01" db="EMBL/GenBank/DDBJ databases">
        <authorList>
            <person name="Korhonen P.K.K."/>
            <person name="Guangxu M.G."/>
            <person name="Wang T.W."/>
            <person name="Stroehlein A.J.S."/>
            <person name="Young N.D."/>
            <person name="Ang C.-S.A."/>
            <person name="Fernando D.W.F."/>
            <person name="Lu H.L."/>
            <person name="Taylor S.T."/>
            <person name="Ehtesham M.E.M."/>
            <person name="Najaraj S.H.N."/>
            <person name="Harsha G.H.G."/>
            <person name="Madugundu A.M."/>
            <person name="Renuse S.R."/>
            <person name="Holt D.H."/>
            <person name="Pandey A.P."/>
            <person name="Papenfuss A.P."/>
            <person name="Gasser R.B.G."/>
            <person name="Fischer K.F."/>
        </authorList>
    </citation>
    <scope>NUCLEOTIDE SEQUENCE</scope>
    <source>
        <strain evidence="12">SSS_KF_BRIS2020</strain>
    </source>
</reference>
<dbReference type="EnsemblMetazoa" id="SSS_5590s_mrna">
    <property type="protein sequence ID" value="KAF7495597.1"/>
    <property type="gene ID" value="SSS_5590"/>
</dbReference>
<protein>
    <submittedName>
        <fullName evidence="12">Mitochondrial thiamine pyrophosphate carrier</fullName>
    </submittedName>
</protein>
<dbReference type="PRINTS" id="PR00926">
    <property type="entry name" value="MITOCARRIER"/>
</dbReference>
<reference evidence="14" key="1">
    <citation type="journal article" date="2020" name="PLoS Negl. Trop. Dis.">
        <title>High-quality nuclear genome for Sarcoptes scabiei-A critical resource for a neglected parasite.</title>
        <authorList>
            <person name="Korhonen P.K."/>
            <person name="Gasser R.B."/>
            <person name="Ma G."/>
            <person name="Wang T."/>
            <person name="Stroehlein A.J."/>
            <person name="Young N.D."/>
            <person name="Ang C.S."/>
            <person name="Fernando D.D."/>
            <person name="Lu H.C."/>
            <person name="Taylor S."/>
            <person name="Reynolds S.L."/>
            <person name="Mofiz E."/>
            <person name="Najaraj S.H."/>
            <person name="Gowda H."/>
            <person name="Madugundu A."/>
            <person name="Renuse S."/>
            <person name="Holt D."/>
            <person name="Pandey A."/>
            <person name="Papenfuss A.T."/>
            <person name="Fischer K."/>
        </authorList>
    </citation>
    <scope>NUCLEOTIDE SEQUENCE [LARGE SCALE GENOMIC DNA]</scope>
</reference>
<evidence type="ECO:0000313" key="12">
    <source>
        <dbReference type="EMBL" id="KAF7495597.1"/>
    </source>
</evidence>
<evidence type="ECO:0000256" key="2">
    <source>
        <dbReference type="ARBA" id="ARBA00006375"/>
    </source>
</evidence>
<evidence type="ECO:0000256" key="5">
    <source>
        <dbReference type="ARBA" id="ARBA00022737"/>
    </source>
</evidence>
<evidence type="ECO:0000256" key="8">
    <source>
        <dbReference type="ARBA" id="ARBA00023136"/>
    </source>
</evidence>
<dbReference type="InterPro" id="IPR023395">
    <property type="entry name" value="MCP_dom_sf"/>
</dbReference>
<name>A0A834VFG2_SARSC</name>
<reference evidence="13" key="3">
    <citation type="submission" date="2022-06" db="UniProtKB">
        <authorList>
            <consortium name="EnsemblMetazoa"/>
        </authorList>
    </citation>
    <scope>IDENTIFICATION</scope>
</reference>
<comment type="similarity">
    <text evidence="2 10">Belongs to the mitochondrial carrier (TC 2.A.29) family.</text>
</comment>
<organism evidence="12">
    <name type="scientific">Sarcoptes scabiei</name>
    <name type="common">Itch mite</name>
    <name type="synonym">Acarus scabiei</name>
    <dbReference type="NCBI Taxonomy" id="52283"/>
    <lineage>
        <taxon>Eukaryota</taxon>
        <taxon>Metazoa</taxon>
        <taxon>Ecdysozoa</taxon>
        <taxon>Arthropoda</taxon>
        <taxon>Chelicerata</taxon>
        <taxon>Arachnida</taxon>
        <taxon>Acari</taxon>
        <taxon>Acariformes</taxon>
        <taxon>Sarcoptiformes</taxon>
        <taxon>Astigmata</taxon>
        <taxon>Psoroptidia</taxon>
        <taxon>Sarcoptoidea</taxon>
        <taxon>Sarcoptidae</taxon>
        <taxon>Sarcoptinae</taxon>
        <taxon>Sarcoptes</taxon>
    </lineage>
</organism>
<keyword evidence="6" id="KW-1133">Transmembrane helix</keyword>
<dbReference type="OrthoDB" id="18574at2759"/>
<gene>
    <name evidence="12" type="ORF">SSS_5590</name>
</gene>
<evidence type="ECO:0000256" key="4">
    <source>
        <dbReference type="ARBA" id="ARBA00022692"/>
    </source>
</evidence>
<keyword evidence="4 9" id="KW-0812">Transmembrane</keyword>
<feature type="repeat" description="Solcar" evidence="9">
    <location>
        <begin position="53"/>
        <end position="143"/>
    </location>
</feature>
<dbReference type="PANTHER" id="PTHR45624:SF10">
    <property type="entry name" value="SLC (SOLUTE CARRIER) HOMOLOG"/>
    <property type="match status" value="1"/>
</dbReference>
<evidence type="ECO:0000313" key="14">
    <source>
        <dbReference type="Proteomes" id="UP000070412"/>
    </source>
</evidence>
<evidence type="ECO:0000256" key="1">
    <source>
        <dbReference type="ARBA" id="ARBA00004225"/>
    </source>
</evidence>
<feature type="region of interest" description="Disordered" evidence="11">
    <location>
        <begin position="21"/>
        <end position="47"/>
    </location>
</feature>
<evidence type="ECO:0000256" key="9">
    <source>
        <dbReference type="PROSITE-ProRule" id="PRU00282"/>
    </source>
</evidence>
<keyword evidence="8 9" id="KW-0472">Membrane</keyword>
<evidence type="ECO:0000256" key="7">
    <source>
        <dbReference type="ARBA" id="ARBA00023128"/>
    </source>
</evidence>
<dbReference type="GO" id="GO:0022857">
    <property type="term" value="F:transmembrane transporter activity"/>
    <property type="evidence" value="ECO:0007669"/>
    <property type="project" value="TreeGrafter"/>
</dbReference>
<proteinExistence type="inferred from homology"/>
<sequence length="372" mass="42532">MTVEVDNKSTIESSISNQLSFKSSIGSNPSEIVSKEKNPSKWKNKKKDSSSDWHFVISGFASGCATRFLCQPLDVLKIRFQLQIEPISRSSEISKYRSLSQTFVSIVREESIFGLWKGHVSAQILSGIYGMAYFSTFEILTRTTMKWLFDHEDYISHKQAIQTKPLVNFVCGSMAGFTGTMLSHPFDVVRTRMVSQSEPKTYLNTRQAIILMAQKEGLIGFYRGFLPTLMQIMPFSGAQFATYKFFKDQWLQQFGCDHISIRLNDEDRRQFLIQSSFVCGALSGFVAKLLVYPLDLVKKRLQIRGFEEGRGIGFGQTPYYQGFLHCITHTIQTEKFSAFYKGLLPSIFKSTLSTALHFWLYESFVKLFQELS</sequence>
<keyword evidence="5" id="KW-0677">Repeat</keyword>
<dbReference type="GO" id="GO:0031966">
    <property type="term" value="C:mitochondrial membrane"/>
    <property type="evidence" value="ECO:0007669"/>
    <property type="project" value="UniProtKB-SubCell"/>
</dbReference>
<evidence type="ECO:0000256" key="11">
    <source>
        <dbReference type="SAM" id="MobiDB-lite"/>
    </source>
</evidence>
<evidence type="ECO:0000256" key="10">
    <source>
        <dbReference type="RuleBase" id="RU000488"/>
    </source>
</evidence>
<evidence type="ECO:0000313" key="13">
    <source>
        <dbReference type="EnsemblMetazoa" id="KAF7495597.1"/>
    </source>
</evidence>
<feature type="compositionally biased region" description="Polar residues" evidence="11">
    <location>
        <begin position="21"/>
        <end position="31"/>
    </location>
</feature>
<evidence type="ECO:0000256" key="3">
    <source>
        <dbReference type="ARBA" id="ARBA00022448"/>
    </source>
</evidence>
<dbReference type="Pfam" id="PF00153">
    <property type="entry name" value="Mito_carr"/>
    <property type="match status" value="3"/>
</dbReference>
<dbReference type="Proteomes" id="UP000070412">
    <property type="component" value="Unassembled WGS sequence"/>
</dbReference>
<dbReference type="PROSITE" id="PS50920">
    <property type="entry name" value="SOLCAR"/>
    <property type="match status" value="3"/>
</dbReference>
<dbReference type="AlphaFoldDB" id="A0A834VFG2"/>
<dbReference type="InterPro" id="IPR050567">
    <property type="entry name" value="Mitochondrial_Carrier"/>
</dbReference>
<keyword evidence="7" id="KW-0496">Mitochondrion</keyword>